<feature type="compositionally biased region" description="Pro residues" evidence="5">
    <location>
        <begin position="223"/>
        <end position="232"/>
    </location>
</feature>
<dbReference type="CDD" id="cd07976">
    <property type="entry name" value="TFIIA_alpha_beta_like"/>
    <property type="match status" value="2"/>
</dbReference>
<feature type="compositionally biased region" description="Low complexity" evidence="5">
    <location>
        <begin position="69"/>
        <end position="100"/>
    </location>
</feature>
<feature type="region of interest" description="Disordered" evidence="5">
    <location>
        <begin position="347"/>
        <end position="367"/>
    </location>
</feature>
<dbReference type="FunFam" id="2.30.18.10:FF:000006">
    <property type="entry name" value="Transcription factor TFIIA complex subunit Toa1"/>
    <property type="match status" value="1"/>
</dbReference>
<name>A0A423W7L8_CYTCH</name>
<evidence type="ECO:0000313" key="7">
    <source>
        <dbReference type="Proteomes" id="UP000284375"/>
    </source>
</evidence>
<accession>A0A423W7L8</accession>
<protein>
    <submittedName>
        <fullName evidence="6">Uncharacterized protein</fullName>
    </submittedName>
</protein>
<dbReference type="SUPFAM" id="SSF50784">
    <property type="entry name" value="Transcription factor IIA (TFIIA), beta-barrel domain"/>
    <property type="match status" value="1"/>
</dbReference>
<sequence length="446" mass="47852">MSNNLVGTIYQQIINEVIEASRVDFEDQGVGEDVLDELRMGWQLKLSRLQVASFPWDPPPPAPAPAPAPAAQHAPAAPAAPAHQGQPAQQAQQQHHPQQQVGTPSYTSATLSPQPAPNAQPPPLANGLPGPPQNYNGQQVNHQEAMKQESVVKQEPGLANAGMPPSHPGNMSQYPGVQGGAGGVAAQRAAAQLQNQYGSRAAASISAIHGYNQGGQPQGQQMPPRPGAPPSQPGQAQRPQQTPNQAQQAQQAQYNQQVANQVAAMAQQRGVAPPPHTGPQNGFQQSQTDGAADGYEGVLVRQNQNGETSELGRVDIDRLLHKEMAARAKQMEGGGLMLPLKEATKHKSTVNAKSSSDAGPSKFDGVDDEIKREEEDEDAINSDLDDPDEVDIADEDDEENMGHIMLCMYDKVQRVKNKWKCTLKDGVLNVNGKDYVFHKATGEYEW</sequence>
<dbReference type="PANTHER" id="PTHR12694">
    <property type="entry name" value="TRANSCRIPTION INITIATION FACTOR IIA SUBUNIT 1"/>
    <property type="match status" value="1"/>
</dbReference>
<comment type="caution">
    <text evidence="6">The sequence shown here is derived from an EMBL/GenBank/DDBJ whole genome shotgun (WGS) entry which is preliminary data.</text>
</comment>
<feature type="compositionally biased region" description="Polar residues" evidence="5">
    <location>
        <begin position="349"/>
        <end position="358"/>
    </location>
</feature>
<dbReference type="InterPro" id="IPR004855">
    <property type="entry name" value="TFIIA_asu/bsu"/>
</dbReference>
<feature type="region of interest" description="Disordered" evidence="5">
    <location>
        <begin position="210"/>
        <end position="290"/>
    </location>
</feature>
<dbReference type="STRING" id="252740.A0A423W7L8"/>
<feature type="compositionally biased region" description="Polar residues" evidence="5">
    <location>
        <begin position="278"/>
        <end position="289"/>
    </location>
</feature>
<feature type="compositionally biased region" description="Low complexity" evidence="5">
    <location>
        <begin position="233"/>
        <end position="268"/>
    </location>
</feature>
<gene>
    <name evidence="6" type="ORF">VSDG_04008</name>
</gene>
<feature type="compositionally biased region" description="Polar residues" evidence="5">
    <location>
        <begin position="101"/>
        <end position="112"/>
    </location>
</feature>
<keyword evidence="3" id="KW-0804">Transcription</keyword>
<evidence type="ECO:0000256" key="4">
    <source>
        <dbReference type="ARBA" id="ARBA00023242"/>
    </source>
</evidence>
<dbReference type="SMART" id="SM01371">
    <property type="entry name" value="TFIIA"/>
    <property type="match status" value="1"/>
</dbReference>
<evidence type="ECO:0000256" key="5">
    <source>
        <dbReference type="SAM" id="MobiDB-lite"/>
    </source>
</evidence>
<comment type="similarity">
    <text evidence="2">Belongs to the TFIIA subunit 1 family.</text>
</comment>
<evidence type="ECO:0000256" key="2">
    <source>
        <dbReference type="ARBA" id="ARBA00010059"/>
    </source>
</evidence>
<feature type="region of interest" description="Disordered" evidence="5">
    <location>
        <begin position="56"/>
        <end position="181"/>
    </location>
</feature>
<dbReference type="InterPro" id="IPR009088">
    <property type="entry name" value="TFIIA_b-brl"/>
</dbReference>
<dbReference type="AlphaFoldDB" id="A0A423W7L8"/>
<comment type="subcellular location">
    <subcellularLocation>
        <location evidence="1">Nucleus</location>
    </subcellularLocation>
</comment>
<dbReference type="PANTHER" id="PTHR12694:SF8">
    <property type="entry name" value="TRANSCRIPTION INITIATION FACTOR IIA SUBUNIT 1"/>
    <property type="match status" value="1"/>
</dbReference>
<keyword evidence="7" id="KW-1185">Reference proteome</keyword>
<dbReference type="EMBL" id="LJZO01000011">
    <property type="protein sequence ID" value="ROV99333.1"/>
    <property type="molecule type" value="Genomic_DNA"/>
</dbReference>
<keyword evidence="4" id="KW-0539">Nucleus</keyword>
<dbReference type="GO" id="GO:0005672">
    <property type="term" value="C:transcription factor TFIIA complex"/>
    <property type="evidence" value="ECO:0007669"/>
    <property type="project" value="InterPro"/>
</dbReference>
<dbReference type="Gene3D" id="2.30.18.10">
    <property type="entry name" value="Transcription factor IIA (TFIIA), beta-barrel domain"/>
    <property type="match status" value="1"/>
</dbReference>
<dbReference type="OrthoDB" id="6275927at2759"/>
<dbReference type="Pfam" id="PF03153">
    <property type="entry name" value="TFIIA"/>
    <property type="match status" value="1"/>
</dbReference>
<feature type="compositionally biased region" description="Pro residues" evidence="5">
    <location>
        <begin position="56"/>
        <end position="68"/>
    </location>
</feature>
<dbReference type="Gene3D" id="1.10.287.100">
    <property type="match status" value="1"/>
</dbReference>
<reference evidence="6 7" key="1">
    <citation type="submission" date="2015-09" db="EMBL/GenBank/DDBJ databases">
        <title>Host preference determinants of Valsa canker pathogens revealed by comparative genomics.</title>
        <authorList>
            <person name="Yin Z."/>
            <person name="Huang L."/>
        </authorList>
    </citation>
    <scope>NUCLEOTIDE SEQUENCE [LARGE SCALE GENOMIC DNA]</scope>
    <source>
        <strain evidence="6 7">YSFL</strain>
    </source>
</reference>
<organism evidence="6 7">
    <name type="scientific">Cytospora chrysosperma</name>
    <name type="common">Cytospora canker fungus</name>
    <name type="synonym">Sphaeria chrysosperma</name>
    <dbReference type="NCBI Taxonomy" id="252740"/>
    <lineage>
        <taxon>Eukaryota</taxon>
        <taxon>Fungi</taxon>
        <taxon>Dikarya</taxon>
        <taxon>Ascomycota</taxon>
        <taxon>Pezizomycotina</taxon>
        <taxon>Sordariomycetes</taxon>
        <taxon>Sordariomycetidae</taxon>
        <taxon>Diaporthales</taxon>
        <taxon>Cytosporaceae</taxon>
        <taxon>Cytospora</taxon>
    </lineage>
</organism>
<evidence type="ECO:0000256" key="3">
    <source>
        <dbReference type="ARBA" id="ARBA00023163"/>
    </source>
</evidence>
<proteinExistence type="inferred from homology"/>
<evidence type="ECO:0000256" key="1">
    <source>
        <dbReference type="ARBA" id="ARBA00004123"/>
    </source>
</evidence>
<feature type="compositionally biased region" description="Pro residues" evidence="5">
    <location>
        <begin position="114"/>
        <end position="132"/>
    </location>
</feature>
<dbReference type="SUPFAM" id="SSF47396">
    <property type="entry name" value="Transcription factor IIA (TFIIA), alpha-helical domain"/>
    <property type="match status" value="1"/>
</dbReference>
<evidence type="ECO:0000313" key="6">
    <source>
        <dbReference type="EMBL" id="ROV99333.1"/>
    </source>
</evidence>
<dbReference type="GO" id="GO:0006367">
    <property type="term" value="P:transcription initiation at RNA polymerase II promoter"/>
    <property type="evidence" value="ECO:0007669"/>
    <property type="project" value="InterPro"/>
</dbReference>
<dbReference type="Proteomes" id="UP000284375">
    <property type="component" value="Unassembled WGS sequence"/>
</dbReference>